<feature type="transmembrane region" description="Helical" evidence="7">
    <location>
        <begin position="108"/>
        <end position="126"/>
    </location>
</feature>
<organism evidence="9 10">
    <name type="scientific">Neoarthrinium moseri</name>
    <dbReference type="NCBI Taxonomy" id="1658444"/>
    <lineage>
        <taxon>Eukaryota</taxon>
        <taxon>Fungi</taxon>
        <taxon>Dikarya</taxon>
        <taxon>Ascomycota</taxon>
        <taxon>Pezizomycotina</taxon>
        <taxon>Sordariomycetes</taxon>
        <taxon>Xylariomycetidae</taxon>
        <taxon>Amphisphaeriales</taxon>
        <taxon>Apiosporaceae</taxon>
        <taxon>Neoarthrinium</taxon>
    </lineage>
</organism>
<feature type="region of interest" description="Disordered" evidence="6">
    <location>
        <begin position="1"/>
        <end position="27"/>
    </location>
</feature>
<evidence type="ECO:0000313" key="9">
    <source>
        <dbReference type="EMBL" id="KAI1873640.1"/>
    </source>
</evidence>
<keyword evidence="3 7" id="KW-1133">Transmembrane helix</keyword>
<feature type="domain" description="Rhodopsin" evidence="8">
    <location>
        <begin position="54"/>
        <end position="290"/>
    </location>
</feature>
<feature type="transmembrane region" description="Helical" evidence="7">
    <location>
        <begin position="227"/>
        <end position="245"/>
    </location>
</feature>
<comment type="caution">
    <text evidence="9">The sequence shown here is derived from an EMBL/GenBank/DDBJ whole genome shotgun (WGS) entry which is preliminary data.</text>
</comment>
<evidence type="ECO:0000256" key="2">
    <source>
        <dbReference type="ARBA" id="ARBA00022692"/>
    </source>
</evidence>
<feature type="transmembrane region" description="Helical" evidence="7">
    <location>
        <begin position="147"/>
        <end position="168"/>
    </location>
</feature>
<keyword evidence="4 7" id="KW-0472">Membrane</keyword>
<dbReference type="AlphaFoldDB" id="A0A9Q0AQY7"/>
<gene>
    <name evidence="9" type="ORF">JX265_005262</name>
</gene>
<evidence type="ECO:0000313" key="10">
    <source>
        <dbReference type="Proteomes" id="UP000829685"/>
    </source>
</evidence>
<evidence type="ECO:0000256" key="3">
    <source>
        <dbReference type="ARBA" id="ARBA00022989"/>
    </source>
</evidence>
<comment type="similarity">
    <text evidence="5">Belongs to the SAT4 family.</text>
</comment>
<dbReference type="Proteomes" id="UP000829685">
    <property type="component" value="Unassembled WGS sequence"/>
</dbReference>
<dbReference type="EMBL" id="JAFIMR010000010">
    <property type="protein sequence ID" value="KAI1873640.1"/>
    <property type="molecule type" value="Genomic_DNA"/>
</dbReference>
<proteinExistence type="inferred from homology"/>
<evidence type="ECO:0000256" key="1">
    <source>
        <dbReference type="ARBA" id="ARBA00004141"/>
    </source>
</evidence>
<keyword evidence="10" id="KW-1185">Reference proteome</keyword>
<comment type="subcellular location">
    <subcellularLocation>
        <location evidence="1">Membrane</location>
        <topology evidence="1">Multi-pass membrane protein</topology>
    </subcellularLocation>
</comment>
<dbReference type="Pfam" id="PF20684">
    <property type="entry name" value="Fung_rhodopsin"/>
    <property type="match status" value="1"/>
</dbReference>
<dbReference type="InterPro" id="IPR049326">
    <property type="entry name" value="Rhodopsin_dom_fungi"/>
</dbReference>
<dbReference type="InterPro" id="IPR052337">
    <property type="entry name" value="SAT4-like"/>
</dbReference>
<evidence type="ECO:0000256" key="7">
    <source>
        <dbReference type="SAM" id="Phobius"/>
    </source>
</evidence>
<feature type="compositionally biased region" description="Basic and acidic residues" evidence="6">
    <location>
        <begin position="16"/>
        <end position="27"/>
    </location>
</feature>
<evidence type="ECO:0000259" key="8">
    <source>
        <dbReference type="Pfam" id="PF20684"/>
    </source>
</evidence>
<dbReference type="PANTHER" id="PTHR33048">
    <property type="entry name" value="PTH11-LIKE INTEGRAL MEMBRANE PROTEIN (AFU_ORTHOLOGUE AFUA_5G11245)"/>
    <property type="match status" value="1"/>
</dbReference>
<reference evidence="9" key="1">
    <citation type="submission" date="2021-03" db="EMBL/GenBank/DDBJ databases">
        <title>Revisited historic fungal species revealed as producer of novel bioactive compounds through whole genome sequencing and comparative genomics.</title>
        <authorList>
            <person name="Vignolle G.A."/>
            <person name="Hochenegger N."/>
            <person name="Mach R.L."/>
            <person name="Mach-Aigner A.R."/>
            <person name="Javad Rahimi M."/>
            <person name="Salim K.A."/>
            <person name="Chan C.M."/>
            <person name="Lim L.B.L."/>
            <person name="Cai F."/>
            <person name="Druzhinina I.S."/>
            <person name="U'Ren J.M."/>
            <person name="Derntl C."/>
        </authorList>
    </citation>
    <scope>NUCLEOTIDE SEQUENCE</scope>
    <source>
        <strain evidence="9">TUCIM 5799</strain>
    </source>
</reference>
<feature type="transmembrane region" description="Helical" evidence="7">
    <location>
        <begin position="188"/>
        <end position="215"/>
    </location>
</feature>
<evidence type="ECO:0000256" key="5">
    <source>
        <dbReference type="ARBA" id="ARBA00038359"/>
    </source>
</evidence>
<feature type="transmembrane region" description="Helical" evidence="7">
    <location>
        <begin position="265"/>
        <end position="289"/>
    </location>
</feature>
<sequence length="392" mass="43078">MSSGDDSDYSLPAPPPDDKHRHNEHSGDLSTIGPEVVGVCWMLVALAFVFLATRLYAKFSARRGMWWDDHVLLASWLMLVAYVITTTLSVTRGGLGTHDGSGLNDLPTIQFLTSVSTVFSCLGAAWSKTSFAITLLRVTDGFVQLGIWAIIVTLNITMAFNAILPFIWCDPPIKGWTPFVRGTCWDRHVVIQCMMYGAAYSAAMDFILAIIPWAVIMKLNMALKEKLGVVVCMSLAVVAGVTSIVRCVNVHLLYEEDFPYESGKLAMWTAAEMSVTIIAASIPVLRILIRNIVTHRSYSQYGTDGPFYGGTHTSVVTSSKKGFKSNGSGSGDDADSIASLARPRHNSIHIFKSETVTIDYERRSVSQVNGLGHFGFEMAHVTPQRHNSRNKY</sequence>
<protein>
    <recommendedName>
        <fullName evidence="8">Rhodopsin domain-containing protein</fullName>
    </recommendedName>
</protein>
<dbReference type="PANTHER" id="PTHR33048:SF42">
    <property type="entry name" value="INTEGRAL MEMBRANE PROTEIN"/>
    <property type="match status" value="1"/>
</dbReference>
<keyword evidence="2 7" id="KW-0812">Transmembrane</keyword>
<evidence type="ECO:0000256" key="4">
    <source>
        <dbReference type="ARBA" id="ARBA00023136"/>
    </source>
</evidence>
<dbReference type="GO" id="GO:0016020">
    <property type="term" value="C:membrane"/>
    <property type="evidence" value="ECO:0007669"/>
    <property type="project" value="UniProtKB-SubCell"/>
</dbReference>
<name>A0A9Q0AQY7_9PEZI</name>
<feature type="transmembrane region" description="Helical" evidence="7">
    <location>
        <begin position="36"/>
        <end position="57"/>
    </location>
</feature>
<feature type="transmembrane region" description="Helical" evidence="7">
    <location>
        <begin position="69"/>
        <end position="88"/>
    </location>
</feature>
<accession>A0A9Q0AQY7</accession>
<evidence type="ECO:0000256" key="6">
    <source>
        <dbReference type="SAM" id="MobiDB-lite"/>
    </source>
</evidence>